<dbReference type="PANTHER" id="PTHR39321:SF3">
    <property type="entry name" value="PHOSPHOPANTETHEINE ADENYLYLTRANSFERASE"/>
    <property type="match status" value="1"/>
</dbReference>
<evidence type="ECO:0000256" key="7">
    <source>
        <dbReference type="ARBA" id="ARBA00022840"/>
    </source>
</evidence>
<evidence type="ECO:0000256" key="5">
    <source>
        <dbReference type="ARBA" id="ARBA00022695"/>
    </source>
</evidence>
<dbReference type="InterPro" id="IPR014729">
    <property type="entry name" value="Rossmann-like_a/b/a_fold"/>
</dbReference>
<dbReference type="Pfam" id="PF01467">
    <property type="entry name" value="CTP_transf_like"/>
    <property type="match status" value="1"/>
</dbReference>
<dbReference type="InterPro" id="IPR004821">
    <property type="entry name" value="Cyt_trans-like"/>
</dbReference>
<dbReference type="GO" id="GO:0009435">
    <property type="term" value="P:NAD+ biosynthetic process"/>
    <property type="evidence" value="ECO:0007669"/>
    <property type="project" value="UniProtKB-UniRule"/>
</dbReference>
<dbReference type="HAMAP" id="MF_00244">
    <property type="entry name" value="NaMN_adenylyltr"/>
    <property type="match status" value="1"/>
</dbReference>
<evidence type="ECO:0000256" key="3">
    <source>
        <dbReference type="ARBA" id="ARBA00022642"/>
    </source>
</evidence>
<accession>A0A934KFE2</accession>
<comment type="function">
    <text evidence="1 10">Catalyzes the reversible adenylation of nicotinate mononucleotide (NaMN) to nicotinic acid adenine dinucleotide (NaAD).</text>
</comment>
<evidence type="ECO:0000313" key="13">
    <source>
        <dbReference type="Proteomes" id="UP000614410"/>
    </source>
</evidence>
<evidence type="ECO:0000256" key="9">
    <source>
        <dbReference type="ARBA" id="ARBA00048721"/>
    </source>
</evidence>
<dbReference type="CDD" id="cd02165">
    <property type="entry name" value="NMNAT"/>
    <property type="match status" value="1"/>
</dbReference>
<evidence type="ECO:0000256" key="4">
    <source>
        <dbReference type="ARBA" id="ARBA00022679"/>
    </source>
</evidence>
<gene>
    <name evidence="10 12" type="primary">nadD</name>
    <name evidence="12" type="ORF">JF887_08635</name>
</gene>
<comment type="catalytic activity">
    <reaction evidence="9 10">
        <text>nicotinate beta-D-ribonucleotide + ATP + H(+) = deamido-NAD(+) + diphosphate</text>
        <dbReference type="Rhea" id="RHEA:22860"/>
        <dbReference type="ChEBI" id="CHEBI:15378"/>
        <dbReference type="ChEBI" id="CHEBI:30616"/>
        <dbReference type="ChEBI" id="CHEBI:33019"/>
        <dbReference type="ChEBI" id="CHEBI:57502"/>
        <dbReference type="ChEBI" id="CHEBI:58437"/>
        <dbReference type="EC" id="2.7.7.18"/>
    </reaction>
</comment>
<name>A0A934KFE2_9BACT</name>
<dbReference type="GO" id="GO:0004515">
    <property type="term" value="F:nicotinate-nucleotide adenylyltransferase activity"/>
    <property type="evidence" value="ECO:0007669"/>
    <property type="project" value="UniProtKB-UniRule"/>
</dbReference>
<reference evidence="12 13" key="1">
    <citation type="submission" date="2020-10" db="EMBL/GenBank/DDBJ databases">
        <title>Ca. Dormibacterota MAGs.</title>
        <authorList>
            <person name="Montgomery K."/>
        </authorList>
    </citation>
    <scope>NUCLEOTIDE SEQUENCE [LARGE SCALE GENOMIC DNA]</scope>
    <source>
        <strain evidence="12">Mitchell_Peninsula_5</strain>
    </source>
</reference>
<dbReference type="GO" id="GO:0005524">
    <property type="term" value="F:ATP binding"/>
    <property type="evidence" value="ECO:0007669"/>
    <property type="project" value="UniProtKB-KW"/>
</dbReference>
<sequence>MTAEPRPVAVLGGTFDPVHTGHIALVTAVRDQLEAHEAWLVPARTPSLRTEPVAPAQLRLAMLETAVRAVPGVRVIDIELRRPGISYTIDTVEALAVARRDVLPWWIVGADAARHIREWHRSEELLGLIHLVVVQRAGTPRFDEAEARSLQLPPSRTRVLDITPPAVSASEVRARVAAGRSVTGLVPAAVAHIIAASGLYRSAPAVR</sequence>
<keyword evidence="4 10" id="KW-0808">Transferase</keyword>
<comment type="caution">
    <text evidence="12">The sequence shown here is derived from an EMBL/GenBank/DDBJ whole genome shotgun (WGS) entry which is preliminary data.</text>
</comment>
<evidence type="ECO:0000256" key="2">
    <source>
        <dbReference type="ARBA" id="ARBA00005019"/>
    </source>
</evidence>
<dbReference type="EMBL" id="JAEKNN010000046">
    <property type="protein sequence ID" value="MBJ7609479.1"/>
    <property type="molecule type" value="Genomic_DNA"/>
</dbReference>
<dbReference type="InterPro" id="IPR005248">
    <property type="entry name" value="NadD/NMNAT"/>
</dbReference>
<proteinExistence type="inferred from homology"/>
<evidence type="ECO:0000259" key="11">
    <source>
        <dbReference type="Pfam" id="PF01467"/>
    </source>
</evidence>
<dbReference type="Proteomes" id="UP000614410">
    <property type="component" value="Unassembled WGS sequence"/>
</dbReference>
<evidence type="ECO:0000256" key="8">
    <source>
        <dbReference type="ARBA" id="ARBA00023027"/>
    </source>
</evidence>
<dbReference type="AlphaFoldDB" id="A0A934KFE2"/>
<dbReference type="NCBIfam" id="TIGR00482">
    <property type="entry name" value="nicotinate (nicotinamide) nucleotide adenylyltransferase"/>
    <property type="match status" value="1"/>
</dbReference>
<organism evidence="12 13">
    <name type="scientific">Candidatus Amunia macphersoniae</name>
    <dbReference type="NCBI Taxonomy" id="3127014"/>
    <lineage>
        <taxon>Bacteria</taxon>
        <taxon>Bacillati</taxon>
        <taxon>Candidatus Dormiibacterota</taxon>
        <taxon>Candidatus Dormibacteria</taxon>
        <taxon>Candidatus Aeolococcales</taxon>
        <taxon>Candidatus Aeolococcaceae</taxon>
        <taxon>Candidatus Amunia</taxon>
    </lineage>
</organism>
<evidence type="ECO:0000256" key="1">
    <source>
        <dbReference type="ARBA" id="ARBA00002324"/>
    </source>
</evidence>
<dbReference type="NCBIfam" id="TIGR00125">
    <property type="entry name" value="cyt_tran_rel"/>
    <property type="match status" value="1"/>
</dbReference>
<keyword evidence="7 10" id="KW-0067">ATP-binding</keyword>
<keyword evidence="3 10" id="KW-0662">Pyridine nucleotide biosynthesis</keyword>
<feature type="domain" description="Cytidyltransferase-like" evidence="11">
    <location>
        <begin position="10"/>
        <end position="175"/>
    </location>
</feature>
<protein>
    <recommendedName>
        <fullName evidence="10">Probable nicotinate-nucleotide adenylyltransferase</fullName>
        <ecNumber evidence="10">2.7.7.18</ecNumber>
    </recommendedName>
    <alternativeName>
        <fullName evidence="10">Deamido-NAD(+) diphosphorylase</fullName>
    </alternativeName>
    <alternativeName>
        <fullName evidence="10">Deamido-NAD(+) pyrophosphorylase</fullName>
    </alternativeName>
    <alternativeName>
        <fullName evidence="10">Nicotinate mononucleotide adenylyltransferase</fullName>
        <shortName evidence="10">NaMN adenylyltransferase</shortName>
    </alternativeName>
</protein>
<keyword evidence="6 10" id="KW-0547">Nucleotide-binding</keyword>
<keyword evidence="8 10" id="KW-0520">NAD</keyword>
<comment type="similarity">
    <text evidence="10">Belongs to the NadD family.</text>
</comment>
<dbReference type="SUPFAM" id="SSF52374">
    <property type="entry name" value="Nucleotidylyl transferase"/>
    <property type="match status" value="1"/>
</dbReference>
<evidence type="ECO:0000313" key="12">
    <source>
        <dbReference type="EMBL" id="MBJ7609479.1"/>
    </source>
</evidence>
<keyword evidence="5 10" id="KW-0548">Nucleotidyltransferase</keyword>
<comment type="pathway">
    <text evidence="2 10">Cofactor biosynthesis; NAD(+) biosynthesis; deamido-NAD(+) from nicotinate D-ribonucleotide: step 1/1.</text>
</comment>
<evidence type="ECO:0000256" key="10">
    <source>
        <dbReference type="HAMAP-Rule" id="MF_00244"/>
    </source>
</evidence>
<evidence type="ECO:0000256" key="6">
    <source>
        <dbReference type="ARBA" id="ARBA00022741"/>
    </source>
</evidence>
<dbReference type="EC" id="2.7.7.18" evidence="10"/>
<dbReference type="PANTHER" id="PTHR39321">
    <property type="entry name" value="NICOTINATE-NUCLEOTIDE ADENYLYLTRANSFERASE-RELATED"/>
    <property type="match status" value="1"/>
</dbReference>
<dbReference type="Gene3D" id="3.40.50.620">
    <property type="entry name" value="HUPs"/>
    <property type="match status" value="1"/>
</dbReference>